<reference evidence="3" key="1">
    <citation type="journal article" date="2020" name="Microb. Genom.">
        <title>Genetic diversity of clinical and environmental Mucorales isolates obtained from an investigation of mucormycosis cases among solid organ transplant recipients.</title>
        <authorList>
            <person name="Nguyen M.H."/>
            <person name="Kaul D."/>
            <person name="Muto C."/>
            <person name="Cheng S.J."/>
            <person name="Richter R.A."/>
            <person name="Bruno V.M."/>
            <person name="Liu G."/>
            <person name="Beyhan S."/>
            <person name="Sundermann A.J."/>
            <person name="Mounaud S."/>
            <person name="Pasculle A.W."/>
            <person name="Nierman W.C."/>
            <person name="Driscoll E."/>
            <person name="Cumbie R."/>
            <person name="Clancy C.J."/>
            <person name="Dupont C.L."/>
        </authorList>
    </citation>
    <scope>NUCLEOTIDE SEQUENCE</scope>
    <source>
        <strain evidence="3">GL11</strain>
    </source>
</reference>
<dbReference type="SMART" id="SM00777">
    <property type="entry name" value="Mad3_BUB1_I"/>
    <property type="match status" value="1"/>
</dbReference>
<gene>
    <name evidence="3" type="ORF">G6F64_008444</name>
</gene>
<dbReference type="AlphaFoldDB" id="A0A9P6X597"/>
<evidence type="ECO:0000313" key="4">
    <source>
        <dbReference type="Proteomes" id="UP000716291"/>
    </source>
</evidence>
<feature type="region of interest" description="Disordered" evidence="1">
    <location>
        <begin position="246"/>
        <end position="303"/>
    </location>
</feature>
<dbReference type="GO" id="GO:0051754">
    <property type="term" value="P:meiotic sister chromatid cohesion, centromeric"/>
    <property type="evidence" value="ECO:0007669"/>
    <property type="project" value="TreeGrafter"/>
</dbReference>
<dbReference type="GO" id="GO:0032991">
    <property type="term" value="C:protein-containing complex"/>
    <property type="evidence" value="ECO:0007669"/>
    <property type="project" value="UniProtKB-ARBA"/>
</dbReference>
<feature type="compositionally biased region" description="Polar residues" evidence="1">
    <location>
        <begin position="272"/>
        <end position="302"/>
    </location>
</feature>
<dbReference type="InterPro" id="IPR013212">
    <property type="entry name" value="Mad3/Bub1_I"/>
</dbReference>
<accession>A0A9P6X597</accession>
<name>A0A9P6X597_RHIOR</name>
<dbReference type="EMBL" id="JAANQT010001386">
    <property type="protein sequence ID" value="KAG1305362.1"/>
    <property type="molecule type" value="Genomic_DNA"/>
</dbReference>
<dbReference type="OrthoDB" id="248495at2759"/>
<proteinExistence type="predicted"/>
<organism evidence="3 4">
    <name type="scientific">Rhizopus oryzae</name>
    <name type="common">Mucormycosis agent</name>
    <name type="synonym">Rhizopus arrhizus var. delemar</name>
    <dbReference type="NCBI Taxonomy" id="64495"/>
    <lineage>
        <taxon>Eukaryota</taxon>
        <taxon>Fungi</taxon>
        <taxon>Fungi incertae sedis</taxon>
        <taxon>Mucoromycota</taxon>
        <taxon>Mucoromycotina</taxon>
        <taxon>Mucoromycetes</taxon>
        <taxon>Mucorales</taxon>
        <taxon>Mucorineae</taxon>
        <taxon>Rhizopodaceae</taxon>
        <taxon>Rhizopus</taxon>
    </lineage>
</organism>
<sequence length="534" mass="61853">MSHLSEEEQKRRLLIDSIPEVDIIDSSKENIKPRRQGRHAAALILDPVERERELQIGEAKFQKKLALLDEEDDPLAIYLDYINWTIEMYPFNDIQLLGLLKDATSRFVNEIRYRHDPRYLKMWLEYASLVNDPGDIYSYLMSKGIGQTLALFYEEYANCLEENQKYKEVIRVYEQGIEQHAEPIKRLERSYNVFKKRMEARQTQGTPREREREARIQMDALRATGHRTMLGEKFDSRSRVSLHPNQFASIQQQSGSSSSSNSSIRTRRTDLFGNNSGGESNLPTGPSFQVYTDTSSSLDQIPTTSLSTSLPSLGLSASQGIENERIKEKFAGATLPQADPVIIRPITKFQVYQDEADSESTIYKKKEATKPLLHVSDGSESSLSRIRRYPILSDDDNTTQSIKVHKKAKSEDRTYEKLVRRFTKNGSDYVRTTDSKEKSEYICILNTFSKDESIEECRYMYVNKNKKKARVHRFEPIMKEEYTEESLAAMKSINAILYTEKTEDEDEIEKDLTWTRDIQQFKSIKRAPARENDE</sequence>
<dbReference type="Pfam" id="PF08311">
    <property type="entry name" value="Mad3_BUB1_I"/>
    <property type="match status" value="1"/>
</dbReference>
<evidence type="ECO:0000256" key="1">
    <source>
        <dbReference type="SAM" id="MobiDB-lite"/>
    </source>
</evidence>
<dbReference type="FunFam" id="1.25.40.430:FF:000003">
    <property type="entry name" value="Checkpoint serine/threonine-protein kinase BUB1"/>
    <property type="match status" value="1"/>
</dbReference>
<comment type="caution">
    <text evidence="3">The sequence shown here is derived from an EMBL/GenBank/DDBJ whole genome shotgun (WGS) entry which is preliminary data.</text>
</comment>
<keyword evidence="4" id="KW-1185">Reference proteome</keyword>
<feature type="domain" description="BUB1 N-terminal" evidence="2">
    <location>
        <begin position="61"/>
        <end position="223"/>
    </location>
</feature>
<dbReference type="PANTHER" id="PTHR14030">
    <property type="entry name" value="MITOTIC CHECKPOINT SERINE/THREONINE-PROTEIN KINASE BUB1"/>
    <property type="match status" value="1"/>
</dbReference>
<dbReference type="InterPro" id="IPR015661">
    <property type="entry name" value="Bub1/Mad3"/>
</dbReference>
<dbReference type="PROSITE" id="PS51489">
    <property type="entry name" value="BUB1_N"/>
    <property type="match status" value="1"/>
</dbReference>
<dbReference type="GO" id="GO:0007094">
    <property type="term" value="P:mitotic spindle assembly checkpoint signaling"/>
    <property type="evidence" value="ECO:0007669"/>
    <property type="project" value="InterPro"/>
</dbReference>
<evidence type="ECO:0000313" key="3">
    <source>
        <dbReference type="EMBL" id="KAG1305362.1"/>
    </source>
</evidence>
<protein>
    <recommendedName>
        <fullName evidence="2">BUB1 N-terminal domain-containing protein</fullName>
    </recommendedName>
</protein>
<evidence type="ECO:0000259" key="2">
    <source>
        <dbReference type="PROSITE" id="PS51489"/>
    </source>
</evidence>
<dbReference type="Gene3D" id="1.25.40.430">
    <property type="match status" value="1"/>
</dbReference>
<dbReference type="Proteomes" id="UP000716291">
    <property type="component" value="Unassembled WGS sequence"/>
</dbReference>
<feature type="compositionally biased region" description="Low complexity" evidence="1">
    <location>
        <begin position="249"/>
        <end position="263"/>
    </location>
</feature>
<dbReference type="GO" id="GO:0005634">
    <property type="term" value="C:nucleus"/>
    <property type="evidence" value="ECO:0007669"/>
    <property type="project" value="TreeGrafter"/>
</dbReference>
<dbReference type="GO" id="GO:0004672">
    <property type="term" value="F:protein kinase activity"/>
    <property type="evidence" value="ECO:0007669"/>
    <property type="project" value="TreeGrafter"/>
</dbReference>
<dbReference type="PANTHER" id="PTHR14030:SF4">
    <property type="entry name" value="BUB1 KINASE, ISOFORM A-RELATED"/>
    <property type="match status" value="1"/>
</dbReference>